<evidence type="ECO:0000256" key="1">
    <source>
        <dbReference type="ARBA" id="ARBA00009121"/>
    </source>
</evidence>
<dbReference type="FunFam" id="2.10.10.20:FF:000004">
    <property type="entry name" value="Peptidase M28"/>
    <property type="match status" value="1"/>
</dbReference>
<accession>A0A2X4UL24</accession>
<dbReference type="SMART" id="SM00060">
    <property type="entry name" value="FN3"/>
    <property type="match status" value="1"/>
</dbReference>
<proteinExistence type="inferred from homology"/>
<sequence>MSTNNIINVQAADAAAAMPDLTGKKILMGFWHNWLAGASDGYKQGKFVNMDLTDIPPEYNVVAVAFMKGEGIPTFKPYNLSDAEFRRQVGVLNSQGRAVLISLGGADAHIELKTGDEDKLKDEIIRLVETYGFDGLDIDLEQAAIGAANNKTVLPAALKKVKDYYAAQGKKFIISMAPEFPYLRTNGSYLDYITALEGYYDFIAPQFYNQGGDGIWVDELNAWITQVDDAKKEEFLYYLTESLVTGTRGYTKIPAAKFVIGLPSNVDAAGSGYVINPQAVFNAFKRLDAKGLSIKGLMTWSINWDNGKSSAGVAYNWEFKTRYAPLIQGGVTPPQPGKPDAPTALAASELAATSLTLSWRAATGTAPIASYSVYRNGNAIGQTGGLSLQDSGLTPSTQYSYFVTATDNQGNTSLPSSALAVKTADGGTPPEPGVTEWQSNHNYKAGDVVTYKGKKYTCLQAHTSNPGWTPDAAFTLWQLTA</sequence>
<dbReference type="SUPFAM" id="SSF49265">
    <property type="entry name" value="Fibronectin type III"/>
    <property type="match status" value="1"/>
</dbReference>
<dbReference type="Proteomes" id="UP000594967">
    <property type="component" value="Chromosome"/>
</dbReference>
<dbReference type="InterPro" id="IPR001223">
    <property type="entry name" value="Glyco_hydro18_cat"/>
</dbReference>
<dbReference type="InterPro" id="IPR050542">
    <property type="entry name" value="Glycosyl_Hydrlase18_Chitinase"/>
</dbReference>
<dbReference type="GO" id="GO:0005975">
    <property type="term" value="P:carbohydrate metabolic process"/>
    <property type="evidence" value="ECO:0007669"/>
    <property type="project" value="InterPro"/>
</dbReference>
<dbReference type="SMART" id="SM00636">
    <property type="entry name" value="Glyco_18"/>
    <property type="match status" value="1"/>
</dbReference>
<dbReference type="PANTHER" id="PTHR45708">
    <property type="entry name" value="ENDOCHITINASE"/>
    <property type="match status" value="1"/>
</dbReference>
<dbReference type="SMART" id="SM00495">
    <property type="entry name" value="ChtBD3"/>
    <property type="match status" value="1"/>
</dbReference>
<keyword evidence="5 6" id="KW-0326">Glycosidase</keyword>
<evidence type="ECO:0000259" key="8">
    <source>
        <dbReference type="PROSITE" id="PS51910"/>
    </source>
</evidence>
<dbReference type="PROSITE" id="PS51910">
    <property type="entry name" value="GH18_2"/>
    <property type="match status" value="1"/>
</dbReference>
<evidence type="ECO:0000256" key="3">
    <source>
        <dbReference type="ARBA" id="ARBA00022801"/>
    </source>
</evidence>
<dbReference type="GO" id="GO:0008061">
    <property type="term" value="F:chitin binding"/>
    <property type="evidence" value="ECO:0007669"/>
    <property type="project" value="InterPro"/>
</dbReference>
<dbReference type="InterPro" id="IPR001579">
    <property type="entry name" value="Glyco_hydro_18_chit_AS"/>
</dbReference>
<dbReference type="GO" id="GO:0030246">
    <property type="term" value="F:carbohydrate binding"/>
    <property type="evidence" value="ECO:0007669"/>
    <property type="project" value="InterPro"/>
</dbReference>
<dbReference type="STRING" id="82996.ADP72_04805"/>
<dbReference type="CDD" id="cd12214">
    <property type="entry name" value="ChiA1_BD"/>
    <property type="match status" value="1"/>
</dbReference>
<feature type="domain" description="Fibronectin type-III" evidence="7">
    <location>
        <begin position="341"/>
        <end position="426"/>
    </location>
</feature>
<feature type="domain" description="GH18" evidence="8">
    <location>
        <begin position="25"/>
        <end position="322"/>
    </location>
</feature>
<dbReference type="InterPro" id="IPR003961">
    <property type="entry name" value="FN3_dom"/>
</dbReference>
<dbReference type="Gene3D" id="2.60.40.10">
    <property type="entry name" value="Immunoglobulins"/>
    <property type="match status" value="1"/>
</dbReference>
<dbReference type="InterPro" id="IPR011583">
    <property type="entry name" value="Chitinase_II/V-like_cat"/>
</dbReference>
<dbReference type="InterPro" id="IPR036116">
    <property type="entry name" value="FN3_sf"/>
</dbReference>
<reference evidence="10 11" key="1">
    <citation type="submission" date="2018-06" db="EMBL/GenBank/DDBJ databases">
        <authorList>
            <consortium name="Pathogen Informatics"/>
            <person name="Doyle S."/>
        </authorList>
    </citation>
    <scope>NUCLEOTIDE SEQUENCE [LARGE SCALE GENOMIC DNA]</scope>
    <source>
        <strain evidence="10 11">NCTC12961</strain>
    </source>
</reference>
<dbReference type="Pfam" id="PF00041">
    <property type="entry name" value="fn3"/>
    <property type="match status" value="1"/>
</dbReference>
<dbReference type="GO" id="GO:0008843">
    <property type="term" value="F:endochitinase activity"/>
    <property type="evidence" value="ECO:0007669"/>
    <property type="project" value="UniProtKB-EC"/>
</dbReference>
<evidence type="ECO:0000256" key="6">
    <source>
        <dbReference type="RuleBase" id="RU000489"/>
    </source>
</evidence>
<comment type="similarity">
    <text evidence="1">Belongs to the glycosyl hydrolase 18 family. Chitinase class II subfamily.</text>
</comment>
<dbReference type="Pfam" id="PF00704">
    <property type="entry name" value="Glyco_hydro_18"/>
    <property type="match status" value="1"/>
</dbReference>
<dbReference type="FunFam" id="3.20.20.80:FF:000133">
    <property type="entry name" value="Chitinase C1"/>
    <property type="match status" value="1"/>
</dbReference>
<dbReference type="Pfam" id="PF02839">
    <property type="entry name" value="CBM_5_12"/>
    <property type="match status" value="1"/>
</dbReference>
<dbReference type="RefSeq" id="WP_063202549.1">
    <property type="nucleotide sequence ID" value="NZ_CAMITG010000006.1"/>
</dbReference>
<dbReference type="Gene3D" id="3.20.20.80">
    <property type="entry name" value="Glycosidases"/>
    <property type="match status" value="1"/>
</dbReference>
<dbReference type="InterPro" id="IPR036573">
    <property type="entry name" value="CBM_sf_5/12"/>
</dbReference>
<dbReference type="Gene3D" id="2.10.10.20">
    <property type="entry name" value="Carbohydrate-binding module superfamily 5/12"/>
    <property type="match status" value="1"/>
</dbReference>
<organism evidence="10 11">
    <name type="scientific">Serratia plymuthica</name>
    <dbReference type="NCBI Taxonomy" id="82996"/>
    <lineage>
        <taxon>Bacteria</taxon>
        <taxon>Pseudomonadati</taxon>
        <taxon>Pseudomonadota</taxon>
        <taxon>Gammaproteobacteria</taxon>
        <taxon>Enterobacterales</taxon>
        <taxon>Yersiniaceae</taxon>
        <taxon>Serratia</taxon>
    </lineage>
</organism>
<dbReference type="GO" id="GO:0005576">
    <property type="term" value="C:extracellular region"/>
    <property type="evidence" value="ECO:0007669"/>
    <property type="project" value="InterPro"/>
</dbReference>
<evidence type="ECO:0000259" key="7">
    <source>
        <dbReference type="PROSITE" id="PS50853"/>
    </source>
</evidence>
<dbReference type="CDD" id="cd00063">
    <property type="entry name" value="FN3"/>
    <property type="match status" value="1"/>
</dbReference>
<dbReference type="CDD" id="cd02871">
    <property type="entry name" value="GH18_chitinase_D-like"/>
    <property type="match status" value="1"/>
</dbReference>
<keyword evidence="4" id="KW-0119">Carbohydrate metabolism</keyword>
<dbReference type="AlphaFoldDB" id="A0A2X4UL24"/>
<gene>
    <name evidence="10" type="primary">chiD_1</name>
    <name evidence="9" type="ORF">I6G64_06320</name>
    <name evidence="10" type="ORF">NCTC12961_01497</name>
</gene>
<reference evidence="9 12" key="2">
    <citation type="submission" date="2020-12" db="EMBL/GenBank/DDBJ databases">
        <title>FDA dAtabase for Regulatory Grade micrObial Sequences (FDA-ARGOS): Supporting development and validation of Infectious Disease Dx tests.</title>
        <authorList>
            <person name="Sproer C."/>
            <person name="Gronow S."/>
            <person name="Severitt S."/>
            <person name="Schroder I."/>
            <person name="Tallon L."/>
            <person name="Sadzewicz L."/>
            <person name="Zhao X."/>
            <person name="Boylan J."/>
            <person name="Ott S."/>
            <person name="Bowen H."/>
            <person name="Vavikolanu K."/>
            <person name="Mehta A."/>
            <person name="Aluvathingal J."/>
            <person name="Nadendla S."/>
            <person name="Lowell S."/>
            <person name="Myers T."/>
            <person name="Yan Y."/>
            <person name="Sichtig H."/>
        </authorList>
    </citation>
    <scope>NUCLEOTIDE SEQUENCE [LARGE SCALE GENOMIC DNA]</scope>
    <source>
        <strain evidence="9 12">FDAARGOS_907</strain>
    </source>
</reference>
<dbReference type="PANTHER" id="PTHR45708:SF49">
    <property type="entry name" value="ENDOCHITINASE"/>
    <property type="match status" value="1"/>
</dbReference>
<dbReference type="EMBL" id="LS483469">
    <property type="protein sequence ID" value="SQI33620.1"/>
    <property type="molecule type" value="Genomic_DNA"/>
</dbReference>
<dbReference type="PROSITE" id="PS01095">
    <property type="entry name" value="GH18_1"/>
    <property type="match status" value="1"/>
</dbReference>
<evidence type="ECO:0000256" key="2">
    <source>
        <dbReference type="ARBA" id="ARBA00012729"/>
    </source>
</evidence>
<evidence type="ECO:0000313" key="9">
    <source>
        <dbReference type="EMBL" id="QPS22014.1"/>
    </source>
</evidence>
<dbReference type="InterPro" id="IPR013783">
    <property type="entry name" value="Ig-like_fold"/>
</dbReference>
<dbReference type="InterPro" id="IPR017853">
    <property type="entry name" value="GH"/>
</dbReference>
<keyword evidence="12" id="KW-1185">Reference proteome</keyword>
<name>A0A2X4UL24_SERPL</name>
<dbReference type="Proteomes" id="UP000248897">
    <property type="component" value="Chromosome 1"/>
</dbReference>
<evidence type="ECO:0000256" key="4">
    <source>
        <dbReference type="ARBA" id="ARBA00023277"/>
    </source>
</evidence>
<evidence type="ECO:0000313" key="12">
    <source>
        <dbReference type="Proteomes" id="UP000594967"/>
    </source>
</evidence>
<dbReference type="EMBL" id="CP065673">
    <property type="protein sequence ID" value="QPS22014.1"/>
    <property type="molecule type" value="Genomic_DNA"/>
</dbReference>
<dbReference type="InterPro" id="IPR003610">
    <property type="entry name" value="CBM5/12"/>
</dbReference>
<keyword evidence="3 6" id="KW-0378">Hydrolase</keyword>
<evidence type="ECO:0000313" key="10">
    <source>
        <dbReference type="EMBL" id="SQI33620.1"/>
    </source>
</evidence>
<evidence type="ECO:0000256" key="5">
    <source>
        <dbReference type="ARBA" id="ARBA00023295"/>
    </source>
</evidence>
<dbReference type="PROSITE" id="PS50853">
    <property type="entry name" value="FN3"/>
    <property type="match status" value="1"/>
</dbReference>
<dbReference type="EC" id="3.2.1.14" evidence="2"/>
<dbReference type="SUPFAM" id="SSF51055">
    <property type="entry name" value="Carbohydrate binding domain"/>
    <property type="match status" value="1"/>
</dbReference>
<evidence type="ECO:0000313" key="11">
    <source>
        <dbReference type="Proteomes" id="UP000248897"/>
    </source>
</evidence>
<dbReference type="SUPFAM" id="SSF51445">
    <property type="entry name" value="(Trans)glycosidases"/>
    <property type="match status" value="1"/>
</dbReference>
<protein>
    <recommendedName>
        <fullName evidence="2">chitinase</fullName>
        <ecNumber evidence="2">3.2.1.14</ecNumber>
    </recommendedName>
</protein>